<protein>
    <submittedName>
        <fullName evidence="3">Uncharacterized protein</fullName>
    </submittedName>
</protein>
<evidence type="ECO:0000256" key="1">
    <source>
        <dbReference type="SAM" id="MobiDB-lite"/>
    </source>
</evidence>
<dbReference type="Proteomes" id="UP000624325">
    <property type="component" value="Unassembled WGS sequence"/>
</dbReference>
<comment type="caution">
    <text evidence="3">The sequence shown here is derived from an EMBL/GenBank/DDBJ whole genome shotgun (WGS) entry which is preliminary data.</text>
</comment>
<feature type="region of interest" description="Disordered" evidence="1">
    <location>
        <begin position="1"/>
        <end position="21"/>
    </location>
</feature>
<gene>
    <name evidence="3" type="ORF">Air01nite_34250</name>
</gene>
<evidence type="ECO:0000256" key="2">
    <source>
        <dbReference type="SAM" id="Phobius"/>
    </source>
</evidence>
<keyword evidence="2" id="KW-0812">Transmembrane</keyword>
<evidence type="ECO:0000313" key="3">
    <source>
        <dbReference type="EMBL" id="GIF57330.1"/>
    </source>
</evidence>
<accession>A0ABQ4C3J5</accession>
<name>A0ABQ4C3J5_9ACTN</name>
<dbReference type="EMBL" id="BONC01000022">
    <property type="protein sequence ID" value="GIF57330.1"/>
    <property type="molecule type" value="Genomic_DNA"/>
</dbReference>
<reference evidence="3 4" key="1">
    <citation type="submission" date="2021-01" db="EMBL/GenBank/DDBJ databases">
        <title>Whole genome shotgun sequence of Asanoa iriomotensis NBRC 100142.</title>
        <authorList>
            <person name="Komaki H."/>
            <person name="Tamura T."/>
        </authorList>
    </citation>
    <scope>NUCLEOTIDE SEQUENCE [LARGE SCALE GENOMIC DNA]</scope>
    <source>
        <strain evidence="3 4">NBRC 100142</strain>
    </source>
</reference>
<organism evidence="3 4">
    <name type="scientific">Asanoa iriomotensis</name>
    <dbReference type="NCBI Taxonomy" id="234613"/>
    <lineage>
        <taxon>Bacteria</taxon>
        <taxon>Bacillati</taxon>
        <taxon>Actinomycetota</taxon>
        <taxon>Actinomycetes</taxon>
        <taxon>Micromonosporales</taxon>
        <taxon>Micromonosporaceae</taxon>
        <taxon>Asanoa</taxon>
    </lineage>
</organism>
<keyword evidence="4" id="KW-1185">Reference proteome</keyword>
<sequence>MTSTVDGPAERVPRPRPPDRPWNLIVVGDGSVLVGLCPLWPAVVAVPISPRVERTERS</sequence>
<feature type="compositionally biased region" description="Basic and acidic residues" evidence="1">
    <location>
        <begin position="8"/>
        <end position="19"/>
    </location>
</feature>
<keyword evidence="2" id="KW-0472">Membrane</keyword>
<dbReference type="RefSeq" id="WP_203703466.1">
    <property type="nucleotide sequence ID" value="NZ_BAAALU010000016.1"/>
</dbReference>
<evidence type="ECO:0000313" key="4">
    <source>
        <dbReference type="Proteomes" id="UP000624325"/>
    </source>
</evidence>
<proteinExistence type="predicted"/>
<feature type="transmembrane region" description="Helical" evidence="2">
    <location>
        <begin position="22"/>
        <end position="48"/>
    </location>
</feature>
<keyword evidence="2" id="KW-1133">Transmembrane helix</keyword>